<keyword evidence="3" id="KW-1185">Reference proteome</keyword>
<evidence type="ECO:0000313" key="3">
    <source>
        <dbReference type="Proteomes" id="UP000799324"/>
    </source>
</evidence>
<reference evidence="2" key="1">
    <citation type="journal article" date="2020" name="Stud. Mycol.">
        <title>101 Dothideomycetes genomes: a test case for predicting lifestyles and emergence of pathogens.</title>
        <authorList>
            <person name="Haridas S."/>
            <person name="Albert R."/>
            <person name="Binder M."/>
            <person name="Bloem J."/>
            <person name="Labutti K."/>
            <person name="Salamov A."/>
            <person name="Andreopoulos B."/>
            <person name="Baker S."/>
            <person name="Barry K."/>
            <person name="Bills G."/>
            <person name="Bluhm B."/>
            <person name="Cannon C."/>
            <person name="Castanera R."/>
            <person name="Culley D."/>
            <person name="Daum C."/>
            <person name="Ezra D."/>
            <person name="Gonzalez J."/>
            <person name="Henrissat B."/>
            <person name="Kuo A."/>
            <person name="Liang C."/>
            <person name="Lipzen A."/>
            <person name="Lutzoni F."/>
            <person name="Magnuson J."/>
            <person name="Mondo S."/>
            <person name="Nolan M."/>
            <person name="Ohm R."/>
            <person name="Pangilinan J."/>
            <person name="Park H.-J."/>
            <person name="Ramirez L."/>
            <person name="Alfaro M."/>
            <person name="Sun H."/>
            <person name="Tritt A."/>
            <person name="Yoshinaga Y."/>
            <person name="Zwiers L.-H."/>
            <person name="Turgeon B."/>
            <person name="Goodwin S."/>
            <person name="Spatafora J."/>
            <person name="Crous P."/>
            <person name="Grigoriev I."/>
        </authorList>
    </citation>
    <scope>NUCLEOTIDE SEQUENCE</scope>
    <source>
        <strain evidence="2">CBS 122681</strain>
    </source>
</reference>
<dbReference type="AlphaFoldDB" id="A0A6A6TIK0"/>
<evidence type="ECO:0000313" key="2">
    <source>
        <dbReference type="EMBL" id="KAF2659171.1"/>
    </source>
</evidence>
<name>A0A6A6TIK0_9PLEO</name>
<proteinExistence type="predicted"/>
<dbReference type="Proteomes" id="UP000799324">
    <property type="component" value="Unassembled WGS sequence"/>
</dbReference>
<evidence type="ECO:0000256" key="1">
    <source>
        <dbReference type="SAM" id="MobiDB-lite"/>
    </source>
</evidence>
<gene>
    <name evidence="2" type="ORF">K491DRAFT_216684</name>
</gene>
<feature type="region of interest" description="Disordered" evidence="1">
    <location>
        <begin position="27"/>
        <end position="46"/>
    </location>
</feature>
<sequence>MSSPNLSQIYESSFATDPPLQLLQSELQHPQSQPPPTLTPSRFQGPVTRFTHLPHSSFLSSNGHLETALPSAPADSITHDPIHPVFRPQNFDSSLSIADQAYAAMRPALALATKLITTDEALGWWIHVLYGEARNDGHSHAYANTGAGAGTGGRPYLAPNALESNLSQAKADLAARWDALSSILVFYWRASTVRGRSVCATTASNALQVLCELRGVPYTPPSISAGAGVGAHTFSPRIGLSSIFLYHLISPVARQARTACEEMRVQMYLAVTLVHELAHVFVESVGFAGGYEPYIYRTDLMPEAGFSWEIWTFGVILGCAELSTLPFGTLSVRTWDMGFAFPSLKAPVHMDWVKAWFCRETWGRIGEVLRLDLLVPASAVGRPEVFIADRYFDGSWNSVLYRARGQIYEAVPFRDGDFGPGPDCPVEVWFSEVALQDARMAIENGVSSVEDFPGPFGNVYKHLQT</sequence>
<organism evidence="2 3">
    <name type="scientific">Lophiostoma macrostomum CBS 122681</name>
    <dbReference type="NCBI Taxonomy" id="1314788"/>
    <lineage>
        <taxon>Eukaryota</taxon>
        <taxon>Fungi</taxon>
        <taxon>Dikarya</taxon>
        <taxon>Ascomycota</taxon>
        <taxon>Pezizomycotina</taxon>
        <taxon>Dothideomycetes</taxon>
        <taxon>Pleosporomycetidae</taxon>
        <taxon>Pleosporales</taxon>
        <taxon>Lophiostomataceae</taxon>
        <taxon>Lophiostoma</taxon>
    </lineage>
</organism>
<dbReference type="OrthoDB" id="3786030at2759"/>
<dbReference type="EMBL" id="MU004309">
    <property type="protein sequence ID" value="KAF2659171.1"/>
    <property type="molecule type" value="Genomic_DNA"/>
</dbReference>
<accession>A0A6A6TIK0</accession>
<protein>
    <submittedName>
        <fullName evidence="2">Uncharacterized protein</fullName>
    </submittedName>
</protein>